<reference evidence="3" key="2">
    <citation type="submission" date="2021-11" db="EMBL/GenBank/DDBJ databases">
        <authorList>
            <consortium name="Genoscope - CEA"/>
            <person name="William W."/>
        </authorList>
    </citation>
    <scope>NUCLEOTIDE SEQUENCE</scope>
</reference>
<gene>
    <name evidence="2" type="ORF">PCAL00307_LOCUS21898</name>
    <name evidence="3" type="ORF">PECAL_4P13890</name>
</gene>
<dbReference type="EMBL" id="HBIW01025417">
    <property type="protein sequence ID" value="CAE0706447.1"/>
    <property type="molecule type" value="Transcribed_RNA"/>
</dbReference>
<dbReference type="OrthoDB" id="120976at2759"/>
<dbReference type="Proteomes" id="UP000789595">
    <property type="component" value="Unassembled WGS sequence"/>
</dbReference>
<feature type="region of interest" description="Disordered" evidence="1">
    <location>
        <begin position="1"/>
        <end position="21"/>
    </location>
</feature>
<name>A0A7S4EDV9_9STRA</name>
<evidence type="ECO:0000313" key="4">
    <source>
        <dbReference type="Proteomes" id="UP000789595"/>
    </source>
</evidence>
<evidence type="ECO:0000256" key="1">
    <source>
        <dbReference type="SAM" id="MobiDB-lite"/>
    </source>
</evidence>
<reference evidence="2" key="1">
    <citation type="submission" date="2021-01" db="EMBL/GenBank/DDBJ databases">
        <authorList>
            <person name="Corre E."/>
            <person name="Pelletier E."/>
            <person name="Niang G."/>
            <person name="Scheremetjew M."/>
            <person name="Finn R."/>
            <person name="Kale V."/>
            <person name="Holt S."/>
            <person name="Cochrane G."/>
            <person name="Meng A."/>
            <person name="Brown T."/>
            <person name="Cohen L."/>
        </authorList>
    </citation>
    <scope>NUCLEOTIDE SEQUENCE</scope>
    <source>
        <strain evidence="2">CCMP1756</strain>
    </source>
</reference>
<protein>
    <submittedName>
        <fullName evidence="2">Uncharacterized protein</fullName>
    </submittedName>
</protein>
<keyword evidence="4" id="KW-1185">Reference proteome</keyword>
<evidence type="ECO:0000313" key="2">
    <source>
        <dbReference type="EMBL" id="CAE0706447.1"/>
    </source>
</evidence>
<proteinExistence type="predicted"/>
<organism evidence="2">
    <name type="scientific">Pelagomonas calceolata</name>
    <dbReference type="NCBI Taxonomy" id="35677"/>
    <lineage>
        <taxon>Eukaryota</taxon>
        <taxon>Sar</taxon>
        <taxon>Stramenopiles</taxon>
        <taxon>Ochrophyta</taxon>
        <taxon>Pelagophyceae</taxon>
        <taxon>Pelagomonadales</taxon>
        <taxon>Pelagomonadaceae</taxon>
        <taxon>Pelagomonas</taxon>
    </lineage>
</organism>
<accession>A0A7S4EDV9</accession>
<evidence type="ECO:0000313" key="3">
    <source>
        <dbReference type="EMBL" id="CAH0374122.1"/>
    </source>
</evidence>
<sequence length="158" mass="17928">MSNAYANRNGGRPVWDASPAPPLSSYDALRDPNMRHYFENRSVQAHLYKTGQIDAAGRVIDMSKNASKFAIIEQEFKAAEKLEYWRKKEEAEMRHRVQMKRHEALARARRAEKMAKAKEDRRIRAEIVRCAKGITSGDMSASVSAPRSSFITEGSVLD</sequence>
<dbReference type="AlphaFoldDB" id="A0A7S4EDV9"/>
<dbReference type="EMBL" id="CAKKNE010000004">
    <property type="protein sequence ID" value="CAH0374122.1"/>
    <property type="molecule type" value="Genomic_DNA"/>
</dbReference>